<feature type="region of interest" description="Disordered" evidence="1">
    <location>
        <begin position="195"/>
        <end position="215"/>
    </location>
</feature>
<dbReference type="EMBL" id="HBFQ01065789">
    <property type="protein sequence ID" value="CAD8872373.1"/>
    <property type="molecule type" value="Transcribed_RNA"/>
</dbReference>
<reference evidence="2" key="1">
    <citation type="submission" date="2021-01" db="EMBL/GenBank/DDBJ databases">
        <authorList>
            <person name="Corre E."/>
            <person name="Pelletier E."/>
            <person name="Niang G."/>
            <person name="Scheremetjew M."/>
            <person name="Finn R."/>
            <person name="Kale V."/>
            <person name="Holt S."/>
            <person name="Cochrane G."/>
            <person name="Meng A."/>
            <person name="Brown T."/>
            <person name="Cohen L."/>
        </authorList>
    </citation>
    <scope>NUCLEOTIDE SEQUENCE</scope>
</reference>
<evidence type="ECO:0000313" key="2">
    <source>
        <dbReference type="EMBL" id="CAD8872373.1"/>
    </source>
</evidence>
<feature type="compositionally biased region" description="Basic residues" evidence="1">
    <location>
        <begin position="204"/>
        <end position="213"/>
    </location>
</feature>
<evidence type="ECO:0000256" key="1">
    <source>
        <dbReference type="SAM" id="MobiDB-lite"/>
    </source>
</evidence>
<organism evidence="2">
    <name type="scientific">Noctiluca scintillans</name>
    <name type="common">Sea sparkle</name>
    <name type="synonym">Red tide dinoflagellate</name>
    <dbReference type="NCBI Taxonomy" id="2966"/>
    <lineage>
        <taxon>Eukaryota</taxon>
        <taxon>Sar</taxon>
        <taxon>Alveolata</taxon>
        <taxon>Dinophyceae</taxon>
        <taxon>Noctilucales</taxon>
        <taxon>Noctilucaceae</taxon>
        <taxon>Noctiluca</taxon>
    </lineage>
</organism>
<name>A0A7S1FKL3_NOCSC</name>
<dbReference type="AlphaFoldDB" id="A0A7S1FKL3"/>
<sequence length="244" mass="26516">MALGEAGIEFPDAMKGDIAETASGKTVQSERWVRAARAAPPQLCFLHDESGERSPVPLTPSDLERIYAFDAETLAAAHKSERFRLSCRHPDLEEDFSSNSAGSATPSDLEGIYSFDSTALERVRGVLADEFGGVAADGRGDVRHHLDRRGSISQESLDDAFRDAFTRKPLSPPCAPSILFDRASLRAVVTSCPEPGTPVPTGARTRRAGKSKKLPSEVAREALERGLPLFPMEDGLRRLKKSLR</sequence>
<accession>A0A7S1FKL3</accession>
<protein>
    <submittedName>
        <fullName evidence="2">Uncharacterized protein</fullName>
    </submittedName>
</protein>
<gene>
    <name evidence="2" type="ORF">NSCI0253_LOCUS46730</name>
</gene>
<proteinExistence type="predicted"/>